<accession>A0A2S9XTN0</accession>
<dbReference type="EMBL" id="PVNL01000135">
    <property type="protein sequence ID" value="PRP96229.1"/>
    <property type="molecule type" value="Genomic_DNA"/>
</dbReference>
<sequence>MFSRSCLQTYFLATRKVSHYYTPYTKRWSPAMLPLKNSDSNLQRIKKARVNVRANEPVKAIARMMMTACYVAAVIFDILLFVPRVVAGKLSPVKRPPAPPERYNMDPEEEAALKQAIEDSLEACSQRHQWYLTADCKKRTLDRTFRYYCRSKRYYAPVLLLWADYLLKKASLEKRKLCFLARDGIPPYEVAKILLKKYPERYPETTEDHCKLLWISREVVDRAYGKEKKYKKSILKRYLRQVGIDDADTWLYIDTGCTASRRHKILDMLGLDFYNTTFIYEFLTSRNSTINGFLDSNSYALPGICFPMAKQANYWLEDTHQTNKKRARTLLPRGDRLVPSSEVVDNGTHGDLIGEMTDNPEEFMLRKWSFRSLLDFAHDTDPHECVFEEARARLNYVLLEIQKGNMETYLTHN</sequence>
<dbReference type="AlphaFoldDB" id="A0A2S9XTN0"/>
<protein>
    <submittedName>
        <fullName evidence="2">Uncharacterized protein</fullName>
    </submittedName>
</protein>
<proteinExistence type="predicted"/>
<evidence type="ECO:0000256" key="1">
    <source>
        <dbReference type="SAM" id="Phobius"/>
    </source>
</evidence>
<organism evidence="2 3">
    <name type="scientific">Enhygromyxa salina</name>
    <dbReference type="NCBI Taxonomy" id="215803"/>
    <lineage>
        <taxon>Bacteria</taxon>
        <taxon>Pseudomonadati</taxon>
        <taxon>Myxococcota</taxon>
        <taxon>Polyangia</taxon>
        <taxon>Nannocystales</taxon>
        <taxon>Nannocystaceae</taxon>
        <taxon>Enhygromyxa</taxon>
    </lineage>
</organism>
<gene>
    <name evidence="2" type="ORF">ENSA7_70430</name>
</gene>
<evidence type="ECO:0000313" key="3">
    <source>
        <dbReference type="Proteomes" id="UP000238823"/>
    </source>
</evidence>
<keyword evidence="1" id="KW-0812">Transmembrane</keyword>
<keyword evidence="1" id="KW-0472">Membrane</keyword>
<evidence type="ECO:0000313" key="2">
    <source>
        <dbReference type="EMBL" id="PRP96229.1"/>
    </source>
</evidence>
<feature type="transmembrane region" description="Helical" evidence="1">
    <location>
        <begin position="68"/>
        <end position="87"/>
    </location>
</feature>
<name>A0A2S9XTN0_9BACT</name>
<comment type="caution">
    <text evidence="2">The sequence shown here is derived from an EMBL/GenBank/DDBJ whole genome shotgun (WGS) entry which is preliminary data.</text>
</comment>
<reference evidence="2 3" key="1">
    <citation type="submission" date="2018-03" db="EMBL/GenBank/DDBJ databases">
        <title>Draft Genome Sequences of the Obligatory Marine Myxobacteria Enhygromyxa salina SWB007.</title>
        <authorList>
            <person name="Poehlein A."/>
            <person name="Moghaddam J.A."/>
            <person name="Harms H."/>
            <person name="Alanjari M."/>
            <person name="Koenig G.M."/>
            <person name="Daniel R."/>
            <person name="Schaeberle T.F."/>
        </authorList>
    </citation>
    <scope>NUCLEOTIDE SEQUENCE [LARGE SCALE GENOMIC DNA]</scope>
    <source>
        <strain evidence="2 3">SWB007</strain>
    </source>
</reference>
<dbReference type="Proteomes" id="UP000238823">
    <property type="component" value="Unassembled WGS sequence"/>
</dbReference>
<keyword evidence="1" id="KW-1133">Transmembrane helix</keyword>